<dbReference type="Pfam" id="PF00011">
    <property type="entry name" value="HSP20"/>
    <property type="match status" value="1"/>
</dbReference>
<accession>A0A8J3DL03</accession>
<dbReference type="InterPro" id="IPR008978">
    <property type="entry name" value="HSP20-like_chaperone"/>
</dbReference>
<comment type="caution">
    <text evidence="4">The sequence shown here is derived from an EMBL/GenBank/DDBJ whole genome shotgun (WGS) entry which is preliminary data.</text>
</comment>
<protein>
    <submittedName>
        <fullName evidence="4">Heat-shock protein Hsp20</fullName>
    </submittedName>
</protein>
<evidence type="ECO:0000259" key="3">
    <source>
        <dbReference type="PROSITE" id="PS01031"/>
    </source>
</evidence>
<evidence type="ECO:0000256" key="1">
    <source>
        <dbReference type="PROSITE-ProRule" id="PRU00285"/>
    </source>
</evidence>
<dbReference type="AlphaFoldDB" id="A0A8J3DL03"/>
<dbReference type="InterPro" id="IPR002068">
    <property type="entry name" value="A-crystallin/Hsp20_dom"/>
</dbReference>
<dbReference type="CDD" id="cd06464">
    <property type="entry name" value="ACD_sHsps-like"/>
    <property type="match status" value="1"/>
</dbReference>
<evidence type="ECO:0000256" key="2">
    <source>
        <dbReference type="RuleBase" id="RU003616"/>
    </source>
</evidence>
<keyword evidence="5" id="KW-1185">Reference proteome</keyword>
<comment type="similarity">
    <text evidence="1 2">Belongs to the small heat shock protein (HSP20) family.</text>
</comment>
<dbReference type="RefSeq" id="WP_189515341.1">
    <property type="nucleotide sequence ID" value="NZ_BMXG01000014.1"/>
</dbReference>
<dbReference type="PROSITE" id="PS01031">
    <property type="entry name" value="SHSP"/>
    <property type="match status" value="1"/>
</dbReference>
<evidence type="ECO:0000313" key="4">
    <source>
        <dbReference type="EMBL" id="GHC05715.1"/>
    </source>
</evidence>
<evidence type="ECO:0000313" key="5">
    <source>
        <dbReference type="Proteomes" id="UP000642829"/>
    </source>
</evidence>
<sequence length="140" mass="15899">MHLIKYDNFWNDPFAEMDRLLDRTLGNNRWTGLFDSQNNATRSFRVDVFDDNNEAYQVVAELPGVDKQDVNIQLENAVLTITAKRNVKQGEEEQKTEFSRSLTISDDIDADKVTAKLEDGLLQVTLPKAAARKPKAITVN</sequence>
<dbReference type="EMBL" id="BMXG01000014">
    <property type="protein sequence ID" value="GHC05715.1"/>
    <property type="molecule type" value="Genomic_DNA"/>
</dbReference>
<proteinExistence type="inferred from homology"/>
<feature type="domain" description="SHSP" evidence="3">
    <location>
        <begin position="37"/>
        <end position="140"/>
    </location>
</feature>
<name>A0A8J3DL03_9BACT</name>
<reference evidence="4" key="2">
    <citation type="submission" date="2020-09" db="EMBL/GenBank/DDBJ databases">
        <authorList>
            <person name="Sun Q."/>
            <person name="Kim S."/>
        </authorList>
    </citation>
    <scope>NUCLEOTIDE SEQUENCE</scope>
    <source>
        <strain evidence="4">KCTC 12870</strain>
    </source>
</reference>
<reference evidence="4" key="1">
    <citation type="journal article" date="2014" name="Int. J. Syst. Evol. Microbiol.">
        <title>Complete genome sequence of Corynebacterium casei LMG S-19264T (=DSM 44701T), isolated from a smear-ripened cheese.</title>
        <authorList>
            <consortium name="US DOE Joint Genome Institute (JGI-PGF)"/>
            <person name="Walter F."/>
            <person name="Albersmeier A."/>
            <person name="Kalinowski J."/>
            <person name="Ruckert C."/>
        </authorList>
    </citation>
    <scope>NUCLEOTIDE SEQUENCE</scope>
    <source>
        <strain evidence="4">KCTC 12870</strain>
    </source>
</reference>
<dbReference type="InterPro" id="IPR031107">
    <property type="entry name" value="Small_HSP"/>
</dbReference>
<dbReference type="SUPFAM" id="SSF49764">
    <property type="entry name" value="HSP20-like chaperones"/>
    <property type="match status" value="1"/>
</dbReference>
<dbReference type="Gene3D" id="2.60.40.790">
    <property type="match status" value="1"/>
</dbReference>
<dbReference type="Proteomes" id="UP000642829">
    <property type="component" value="Unassembled WGS sequence"/>
</dbReference>
<dbReference type="PANTHER" id="PTHR11527">
    <property type="entry name" value="HEAT-SHOCK PROTEIN 20 FAMILY MEMBER"/>
    <property type="match status" value="1"/>
</dbReference>
<gene>
    <name evidence="4" type="ORF">GCM10007047_23340</name>
</gene>
<organism evidence="4 5">
    <name type="scientific">Cerasicoccus arenae</name>
    <dbReference type="NCBI Taxonomy" id="424488"/>
    <lineage>
        <taxon>Bacteria</taxon>
        <taxon>Pseudomonadati</taxon>
        <taxon>Verrucomicrobiota</taxon>
        <taxon>Opitutia</taxon>
        <taxon>Puniceicoccales</taxon>
        <taxon>Cerasicoccaceae</taxon>
        <taxon>Cerasicoccus</taxon>
    </lineage>
</organism>